<feature type="compositionally biased region" description="Polar residues" evidence="2">
    <location>
        <begin position="13"/>
        <end position="32"/>
    </location>
</feature>
<keyword evidence="3" id="KW-1185">Reference proteome</keyword>
<protein>
    <submittedName>
        <fullName evidence="4">Uncharacterized protein LOC114828569</fullName>
    </submittedName>
</protein>
<dbReference type="PANTHER" id="PTHR31489:SF2">
    <property type="entry name" value="PROTEIN LIN-52 HOMOLOG"/>
    <property type="match status" value="1"/>
</dbReference>
<sequence>MVNSFYDLKASPRNTSLSTAEGASEADTTVESASLEDDKHQVEELSQMSAEEVLEKVEQLKSMAFALGESEAHEMTRGKSLDVFGLKNKK</sequence>
<dbReference type="GeneID" id="114828569"/>
<dbReference type="Proteomes" id="UP000694867">
    <property type="component" value="Unplaced"/>
</dbReference>
<organism evidence="3 4">
    <name type="scientific">Galendromus occidentalis</name>
    <name type="common">western predatory mite</name>
    <dbReference type="NCBI Taxonomy" id="34638"/>
    <lineage>
        <taxon>Eukaryota</taxon>
        <taxon>Metazoa</taxon>
        <taxon>Ecdysozoa</taxon>
        <taxon>Arthropoda</taxon>
        <taxon>Chelicerata</taxon>
        <taxon>Arachnida</taxon>
        <taxon>Acari</taxon>
        <taxon>Parasitiformes</taxon>
        <taxon>Mesostigmata</taxon>
        <taxon>Gamasina</taxon>
        <taxon>Phytoseioidea</taxon>
        <taxon>Phytoseiidae</taxon>
        <taxon>Typhlodrominae</taxon>
        <taxon>Galendromus</taxon>
    </lineage>
</organism>
<proteinExistence type="inferred from homology"/>
<dbReference type="RefSeq" id="XP_028968992.1">
    <property type="nucleotide sequence ID" value="XM_029113159.1"/>
</dbReference>
<dbReference type="PANTHER" id="PTHR31489">
    <property type="entry name" value="LIN52 FAMILY MEMBER"/>
    <property type="match status" value="1"/>
</dbReference>
<feature type="region of interest" description="Disordered" evidence="2">
    <location>
        <begin position="13"/>
        <end position="44"/>
    </location>
</feature>
<dbReference type="KEGG" id="goe:114828569"/>
<dbReference type="Pfam" id="PF10044">
    <property type="entry name" value="LIN52"/>
    <property type="match status" value="1"/>
</dbReference>
<dbReference type="GO" id="GO:0070176">
    <property type="term" value="C:DRM complex"/>
    <property type="evidence" value="ECO:0007669"/>
    <property type="project" value="InterPro"/>
</dbReference>
<dbReference type="AlphaFoldDB" id="A0AAJ7SJE0"/>
<dbReference type="GO" id="GO:0006355">
    <property type="term" value="P:regulation of DNA-templated transcription"/>
    <property type="evidence" value="ECO:0007669"/>
    <property type="project" value="InterPro"/>
</dbReference>
<reference evidence="4" key="1">
    <citation type="submission" date="2025-08" db="UniProtKB">
        <authorList>
            <consortium name="RefSeq"/>
        </authorList>
    </citation>
    <scope>IDENTIFICATION</scope>
</reference>
<comment type="similarity">
    <text evidence="1">Belongs to the lin-52 family.</text>
</comment>
<name>A0AAJ7SJE0_9ACAR</name>
<accession>A0AAJ7SJE0</accession>
<evidence type="ECO:0000256" key="2">
    <source>
        <dbReference type="SAM" id="MobiDB-lite"/>
    </source>
</evidence>
<evidence type="ECO:0000256" key="1">
    <source>
        <dbReference type="ARBA" id="ARBA00005456"/>
    </source>
</evidence>
<gene>
    <name evidence="4" type="primary">LOC114828569</name>
</gene>
<evidence type="ECO:0000313" key="4">
    <source>
        <dbReference type="RefSeq" id="XP_028968992.1"/>
    </source>
</evidence>
<evidence type="ECO:0000313" key="3">
    <source>
        <dbReference type="Proteomes" id="UP000694867"/>
    </source>
</evidence>
<dbReference type="InterPro" id="IPR018737">
    <property type="entry name" value="DREAM_LIN52"/>
</dbReference>